<dbReference type="WBParaSite" id="jg24187">
    <property type="protein sequence ID" value="jg24187"/>
    <property type="gene ID" value="jg24187"/>
</dbReference>
<protein>
    <submittedName>
        <fullName evidence="2">Uncharacterized protein</fullName>
    </submittedName>
</protein>
<dbReference type="Proteomes" id="UP000887574">
    <property type="component" value="Unplaced"/>
</dbReference>
<proteinExistence type="predicted"/>
<evidence type="ECO:0000313" key="1">
    <source>
        <dbReference type="Proteomes" id="UP000887574"/>
    </source>
</evidence>
<dbReference type="AlphaFoldDB" id="A0A915DXD5"/>
<accession>A0A915DXD5</accession>
<name>A0A915DXD5_9BILA</name>
<reference evidence="2" key="1">
    <citation type="submission" date="2022-11" db="UniProtKB">
        <authorList>
            <consortium name="WormBaseParasite"/>
        </authorList>
    </citation>
    <scope>IDENTIFICATION</scope>
</reference>
<organism evidence="1 2">
    <name type="scientific">Ditylenchus dipsaci</name>
    <dbReference type="NCBI Taxonomy" id="166011"/>
    <lineage>
        <taxon>Eukaryota</taxon>
        <taxon>Metazoa</taxon>
        <taxon>Ecdysozoa</taxon>
        <taxon>Nematoda</taxon>
        <taxon>Chromadorea</taxon>
        <taxon>Rhabditida</taxon>
        <taxon>Tylenchina</taxon>
        <taxon>Tylenchomorpha</taxon>
        <taxon>Sphaerularioidea</taxon>
        <taxon>Anguinidae</taxon>
        <taxon>Anguininae</taxon>
        <taxon>Ditylenchus</taxon>
    </lineage>
</organism>
<keyword evidence="1" id="KW-1185">Reference proteome</keyword>
<sequence length="129" mass="14292">MPIKSFPCKLFHWQGGNDGAQVLVVINTHDATISVTKKMLPVTPLVQVLFSRVDHGVKLTSSATQAYIGSFMFERKAPTRSSMIQQNIVGGIQLDPGEVSSAEEMARDFIQLVEEIRARIRLPLSQNPQ</sequence>
<evidence type="ECO:0000313" key="2">
    <source>
        <dbReference type="WBParaSite" id="jg24187"/>
    </source>
</evidence>